<comment type="catalytic activity">
    <reaction evidence="1">
        <text>ATP + protein L-histidine = ADP + protein N-phospho-L-histidine.</text>
        <dbReference type="EC" id="2.7.13.3"/>
    </reaction>
</comment>
<keyword evidence="9" id="KW-0812">Transmembrane</keyword>
<dbReference type="AlphaFoldDB" id="A0A329MJZ5"/>
<feature type="transmembrane region" description="Helical" evidence="9">
    <location>
        <begin position="181"/>
        <end position="200"/>
    </location>
</feature>
<dbReference type="PRINTS" id="PR00344">
    <property type="entry name" value="BCTRLSENSOR"/>
</dbReference>
<dbReference type="InterPro" id="IPR035965">
    <property type="entry name" value="PAS-like_dom_sf"/>
</dbReference>
<organism evidence="11 12">
    <name type="scientific">Paenibacillus contaminans</name>
    <dbReference type="NCBI Taxonomy" id="450362"/>
    <lineage>
        <taxon>Bacteria</taxon>
        <taxon>Bacillati</taxon>
        <taxon>Bacillota</taxon>
        <taxon>Bacilli</taxon>
        <taxon>Bacillales</taxon>
        <taxon>Paenibacillaceae</taxon>
        <taxon>Paenibacillus</taxon>
    </lineage>
</organism>
<dbReference type="Pfam" id="PF08448">
    <property type="entry name" value="PAS_4"/>
    <property type="match status" value="1"/>
</dbReference>
<keyword evidence="8" id="KW-0902">Two-component regulatory system</keyword>
<dbReference type="SMART" id="SM00388">
    <property type="entry name" value="HisKA"/>
    <property type="match status" value="1"/>
</dbReference>
<feature type="transmembrane region" description="Helical" evidence="9">
    <location>
        <begin position="36"/>
        <end position="53"/>
    </location>
</feature>
<dbReference type="SUPFAM" id="SSF55785">
    <property type="entry name" value="PYP-like sensor domain (PAS domain)"/>
    <property type="match status" value="1"/>
</dbReference>
<evidence type="ECO:0000313" key="12">
    <source>
        <dbReference type="Proteomes" id="UP000250369"/>
    </source>
</evidence>
<dbReference type="RefSeq" id="WP_113032031.1">
    <property type="nucleotide sequence ID" value="NZ_QMFB01000009.1"/>
</dbReference>
<protein>
    <recommendedName>
        <fullName evidence="2">histidine kinase</fullName>
        <ecNumber evidence="2">2.7.13.3</ecNumber>
    </recommendedName>
</protein>
<dbReference type="Pfam" id="PF16927">
    <property type="entry name" value="HisKA_7TM"/>
    <property type="match status" value="1"/>
</dbReference>
<name>A0A329MJZ5_9BACL</name>
<feature type="transmembrane region" description="Helical" evidence="9">
    <location>
        <begin position="6"/>
        <end position="24"/>
    </location>
</feature>
<dbReference type="InterPro" id="IPR003594">
    <property type="entry name" value="HATPase_dom"/>
</dbReference>
<dbReference type="Gene3D" id="3.30.450.20">
    <property type="entry name" value="PAS domain"/>
    <property type="match status" value="1"/>
</dbReference>
<dbReference type="OrthoDB" id="9810447at2"/>
<keyword evidence="9" id="KW-1133">Transmembrane helix</keyword>
<dbReference type="InterPro" id="IPR003661">
    <property type="entry name" value="HisK_dim/P_dom"/>
</dbReference>
<dbReference type="InterPro" id="IPR031621">
    <property type="entry name" value="HisKA_7TM"/>
</dbReference>
<evidence type="ECO:0000256" key="3">
    <source>
        <dbReference type="ARBA" id="ARBA00022553"/>
    </source>
</evidence>
<dbReference type="CDD" id="cd00075">
    <property type="entry name" value="HATPase"/>
    <property type="match status" value="1"/>
</dbReference>
<dbReference type="PANTHER" id="PTHR43711:SF1">
    <property type="entry name" value="HISTIDINE KINASE 1"/>
    <property type="match status" value="1"/>
</dbReference>
<keyword evidence="5" id="KW-0547">Nucleotide-binding</keyword>
<dbReference type="Pfam" id="PF02518">
    <property type="entry name" value="HATPase_c"/>
    <property type="match status" value="1"/>
</dbReference>
<keyword evidence="6" id="KW-0418">Kinase</keyword>
<dbReference type="SMART" id="SM00387">
    <property type="entry name" value="HATPase_c"/>
    <property type="match status" value="1"/>
</dbReference>
<keyword evidence="9" id="KW-0472">Membrane</keyword>
<dbReference type="EMBL" id="QMFB01000009">
    <property type="protein sequence ID" value="RAV20134.1"/>
    <property type="molecule type" value="Genomic_DNA"/>
</dbReference>
<dbReference type="SUPFAM" id="SSF55874">
    <property type="entry name" value="ATPase domain of HSP90 chaperone/DNA topoisomerase II/histidine kinase"/>
    <property type="match status" value="1"/>
</dbReference>
<dbReference type="EC" id="2.7.13.3" evidence="2"/>
<gene>
    <name evidence="11" type="ORF">DQG23_16830</name>
</gene>
<evidence type="ECO:0000256" key="7">
    <source>
        <dbReference type="ARBA" id="ARBA00022840"/>
    </source>
</evidence>
<dbReference type="GO" id="GO:0005524">
    <property type="term" value="F:ATP binding"/>
    <property type="evidence" value="ECO:0007669"/>
    <property type="project" value="UniProtKB-KW"/>
</dbReference>
<evidence type="ECO:0000256" key="1">
    <source>
        <dbReference type="ARBA" id="ARBA00000085"/>
    </source>
</evidence>
<evidence type="ECO:0000259" key="10">
    <source>
        <dbReference type="PROSITE" id="PS50109"/>
    </source>
</evidence>
<feature type="transmembrane region" description="Helical" evidence="9">
    <location>
        <begin position="98"/>
        <end position="116"/>
    </location>
</feature>
<dbReference type="CDD" id="cd00082">
    <property type="entry name" value="HisKA"/>
    <property type="match status" value="1"/>
</dbReference>
<keyword evidence="12" id="KW-1185">Reference proteome</keyword>
<evidence type="ECO:0000256" key="8">
    <source>
        <dbReference type="ARBA" id="ARBA00023012"/>
    </source>
</evidence>
<accession>A0A329MJZ5</accession>
<dbReference type="InterPro" id="IPR013656">
    <property type="entry name" value="PAS_4"/>
</dbReference>
<comment type="caution">
    <text evidence="11">The sequence shown here is derived from an EMBL/GenBank/DDBJ whole genome shotgun (WGS) entry which is preliminary data.</text>
</comment>
<dbReference type="InterPro" id="IPR004358">
    <property type="entry name" value="Sig_transdc_His_kin-like_C"/>
</dbReference>
<reference evidence="11 12" key="1">
    <citation type="journal article" date="2009" name="Int. J. Syst. Evol. Microbiol.">
        <title>Paenibacillus contaminans sp. nov., isolated from a contaminated laboratory plate.</title>
        <authorList>
            <person name="Chou J.H."/>
            <person name="Lee J.H."/>
            <person name="Lin M.C."/>
            <person name="Chang P.S."/>
            <person name="Arun A.B."/>
            <person name="Young C.C."/>
            <person name="Chen W.M."/>
        </authorList>
    </citation>
    <scope>NUCLEOTIDE SEQUENCE [LARGE SCALE GENOMIC DNA]</scope>
    <source>
        <strain evidence="11 12">CKOBP-6</strain>
    </source>
</reference>
<dbReference type="InterPro" id="IPR036097">
    <property type="entry name" value="HisK_dim/P_sf"/>
</dbReference>
<dbReference type="Gene3D" id="1.10.287.130">
    <property type="match status" value="1"/>
</dbReference>
<feature type="domain" description="Histidine kinase" evidence="10">
    <location>
        <begin position="368"/>
        <end position="586"/>
    </location>
</feature>
<evidence type="ECO:0000313" key="11">
    <source>
        <dbReference type="EMBL" id="RAV20134.1"/>
    </source>
</evidence>
<dbReference type="Pfam" id="PF00512">
    <property type="entry name" value="HisKA"/>
    <property type="match status" value="1"/>
</dbReference>
<dbReference type="PROSITE" id="PS50109">
    <property type="entry name" value="HIS_KIN"/>
    <property type="match status" value="1"/>
</dbReference>
<dbReference type="InterPro" id="IPR050736">
    <property type="entry name" value="Sensor_HK_Regulatory"/>
</dbReference>
<evidence type="ECO:0000256" key="4">
    <source>
        <dbReference type="ARBA" id="ARBA00022679"/>
    </source>
</evidence>
<evidence type="ECO:0000256" key="2">
    <source>
        <dbReference type="ARBA" id="ARBA00012438"/>
    </source>
</evidence>
<proteinExistence type="predicted"/>
<feature type="transmembrane region" description="Helical" evidence="9">
    <location>
        <begin position="65"/>
        <end position="86"/>
    </location>
</feature>
<dbReference type="SUPFAM" id="SSF47384">
    <property type="entry name" value="Homodimeric domain of signal transducing histidine kinase"/>
    <property type="match status" value="1"/>
</dbReference>
<evidence type="ECO:0000256" key="5">
    <source>
        <dbReference type="ARBA" id="ARBA00022741"/>
    </source>
</evidence>
<dbReference type="InterPro" id="IPR036890">
    <property type="entry name" value="HATPase_C_sf"/>
</dbReference>
<keyword evidence="7" id="KW-0067">ATP-binding</keyword>
<keyword evidence="3" id="KW-0597">Phosphoprotein</keyword>
<evidence type="ECO:0000256" key="6">
    <source>
        <dbReference type="ARBA" id="ARBA00022777"/>
    </source>
</evidence>
<sequence length="595" mass="66783">MDLKQGMSILLFLAAGLMVFVALLSNRKRHLPVAQTMTLTMLAAACYAAGYAFELLSTDLWQVKLSLNIQYLGIPFVTTLWLFQVIQFTGAAAAFRKHLAAWLFLIPVSVFLLHLTNDWHHLVYKRYEFNAAGGIPLYTTVKGPWYVVHGLYSYAVLLCGISLFIPMYWRSLLVVRKQIFVLILGAAAPMFCNLLFWFGFTVDPTPFGFAISGLVYMWGIWRFNLLRLAPLAMAKVFGTIRDGVVLLDYENRIIRCNSAAEEVLPELLRIKRFPAAAAEVLASNPALLERILPAASGDDRFPFQCMHEGRVRHYICNLTYIYDGSTAPIGKILMFNDITELKENEARLRENARQLTELNAFKDKLFTVVAHDIRDPIALLVSLTELLGEELAAAGVERVELFREIEGQMQNTYRLVDNLLDWYRSQKGKVAFRPSVWNVRQVVQQALALAGVKANMKRIKLTEKTDGELAVFADKEMLDLILRNLLSNAIKYTGMDGAIEVVAERQGDRIVLSVRDNGKGIDEQTAELLLQEDPFFRTGGVGDDAGETRFGLVLAREFVRINGGRLWFESKPGEGATFSFSLPIAAGESMTAPDE</sequence>
<dbReference type="Gene3D" id="3.30.565.10">
    <property type="entry name" value="Histidine kinase-like ATPase, C-terminal domain"/>
    <property type="match status" value="1"/>
</dbReference>
<dbReference type="InterPro" id="IPR005467">
    <property type="entry name" value="His_kinase_dom"/>
</dbReference>
<evidence type="ECO:0000256" key="9">
    <source>
        <dbReference type="SAM" id="Phobius"/>
    </source>
</evidence>
<dbReference type="PANTHER" id="PTHR43711">
    <property type="entry name" value="TWO-COMPONENT HISTIDINE KINASE"/>
    <property type="match status" value="1"/>
</dbReference>
<dbReference type="Proteomes" id="UP000250369">
    <property type="component" value="Unassembled WGS sequence"/>
</dbReference>
<dbReference type="GO" id="GO:0000155">
    <property type="term" value="F:phosphorelay sensor kinase activity"/>
    <property type="evidence" value="ECO:0007669"/>
    <property type="project" value="InterPro"/>
</dbReference>
<keyword evidence="4" id="KW-0808">Transferase</keyword>
<feature type="transmembrane region" description="Helical" evidence="9">
    <location>
        <begin position="151"/>
        <end position="169"/>
    </location>
</feature>